<accession>A0A1Y1ZTA4</accession>
<evidence type="ECO:0000313" key="3">
    <source>
        <dbReference type="Proteomes" id="UP000193144"/>
    </source>
</evidence>
<dbReference type="AlphaFoldDB" id="A0A1Y1ZTA4"/>
<name>A0A1Y1ZTA4_9PLEO</name>
<evidence type="ECO:0000313" key="2">
    <source>
        <dbReference type="EMBL" id="ORY13493.1"/>
    </source>
</evidence>
<sequence length="173" mass="19560">MSQRAQTAALPHRGCGSQPRRADWPASRRHLTSKPHARETTVESREARKGRKGEGRRSSQSATDNAFYGTVKQSVRAVVRFCFLTDRRRQRQNGAETRVGRGRNGCQIRRLSCPRALPDYEPLVRVWTAEGRAVPAPFPTPPVGLRLDCGRRFQAPANGRIAMKRSLLSWEER</sequence>
<feature type="compositionally biased region" description="Basic and acidic residues" evidence="1">
    <location>
        <begin position="36"/>
        <end position="57"/>
    </location>
</feature>
<comment type="caution">
    <text evidence="2">The sequence shown here is derived from an EMBL/GenBank/DDBJ whole genome shotgun (WGS) entry which is preliminary data.</text>
</comment>
<feature type="region of interest" description="Disordered" evidence="1">
    <location>
        <begin position="1"/>
        <end position="65"/>
    </location>
</feature>
<gene>
    <name evidence="2" type="ORF">BCR34DRAFT_561977</name>
</gene>
<organism evidence="2 3">
    <name type="scientific">Clohesyomyces aquaticus</name>
    <dbReference type="NCBI Taxonomy" id="1231657"/>
    <lineage>
        <taxon>Eukaryota</taxon>
        <taxon>Fungi</taxon>
        <taxon>Dikarya</taxon>
        <taxon>Ascomycota</taxon>
        <taxon>Pezizomycotina</taxon>
        <taxon>Dothideomycetes</taxon>
        <taxon>Pleosporomycetidae</taxon>
        <taxon>Pleosporales</taxon>
        <taxon>Lindgomycetaceae</taxon>
        <taxon>Clohesyomyces</taxon>
    </lineage>
</organism>
<keyword evidence="3" id="KW-1185">Reference proteome</keyword>
<proteinExistence type="predicted"/>
<dbReference type="Proteomes" id="UP000193144">
    <property type="component" value="Unassembled WGS sequence"/>
</dbReference>
<dbReference type="EMBL" id="MCFA01000041">
    <property type="protein sequence ID" value="ORY13493.1"/>
    <property type="molecule type" value="Genomic_DNA"/>
</dbReference>
<protein>
    <submittedName>
        <fullName evidence="2">Uncharacterized protein</fullName>
    </submittedName>
</protein>
<reference evidence="2 3" key="1">
    <citation type="submission" date="2016-07" db="EMBL/GenBank/DDBJ databases">
        <title>Pervasive Adenine N6-methylation of Active Genes in Fungi.</title>
        <authorList>
            <consortium name="DOE Joint Genome Institute"/>
            <person name="Mondo S.J."/>
            <person name="Dannebaum R.O."/>
            <person name="Kuo R.C."/>
            <person name="Labutti K."/>
            <person name="Haridas S."/>
            <person name="Kuo A."/>
            <person name="Salamov A."/>
            <person name="Ahrendt S.R."/>
            <person name="Lipzen A."/>
            <person name="Sullivan W."/>
            <person name="Andreopoulos W.B."/>
            <person name="Clum A."/>
            <person name="Lindquist E."/>
            <person name="Daum C."/>
            <person name="Ramamoorthy G.K."/>
            <person name="Gryganskyi A."/>
            <person name="Culley D."/>
            <person name="Magnuson J.K."/>
            <person name="James T.Y."/>
            <person name="O'Malley M.A."/>
            <person name="Stajich J.E."/>
            <person name="Spatafora J.W."/>
            <person name="Visel A."/>
            <person name="Grigoriev I.V."/>
        </authorList>
    </citation>
    <scope>NUCLEOTIDE SEQUENCE [LARGE SCALE GENOMIC DNA]</scope>
    <source>
        <strain evidence="2 3">CBS 115471</strain>
    </source>
</reference>
<evidence type="ECO:0000256" key="1">
    <source>
        <dbReference type="SAM" id="MobiDB-lite"/>
    </source>
</evidence>